<dbReference type="SUPFAM" id="SSF55874">
    <property type="entry name" value="ATPase domain of HSP90 chaperone/DNA topoisomerase II/histidine kinase"/>
    <property type="match status" value="1"/>
</dbReference>
<evidence type="ECO:0000256" key="7">
    <source>
        <dbReference type="SAM" id="Phobius"/>
    </source>
</evidence>
<dbReference type="InterPro" id="IPR036097">
    <property type="entry name" value="HisK_dim/P_sf"/>
</dbReference>
<dbReference type="PROSITE" id="PS50109">
    <property type="entry name" value="HIS_KIN"/>
    <property type="match status" value="1"/>
</dbReference>
<evidence type="ECO:0000313" key="9">
    <source>
        <dbReference type="EMBL" id="GAO30358.1"/>
    </source>
</evidence>
<keyword evidence="7" id="KW-0812">Transmembrane</keyword>
<dbReference type="PANTHER" id="PTHR43711">
    <property type="entry name" value="TWO-COMPONENT HISTIDINE KINASE"/>
    <property type="match status" value="1"/>
</dbReference>
<keyword evidence="6" id="KW-0902">Two-component regulatory system</keyword>
<evidence type="ECO:0000259" key="8">
    <source>
        <dbReference type="PROSITE" id="PS50109"/>
    </source>
</evidence>
<dbReference type="OrthoDB" id="9781208at2"/>
<dbReference type="InterPro" id="IPR005467">
    <property type="entry name" value="His_kinase_dom"/>
</dbReference>
<dbReference type="CDD" id="cd00075">
    <property type="entry name" value="HATPase"/>
    <property type="match status" value="1"/>
</dbReference>
<dbReference type="SMART" id="SM00388">
    <property type="entry name" value="HisKA"/>
    <property type="match status" value="1"/>
</dbReference>
<dbReference type="PRINTS" id="PR00344">
    <property type="entry name" value="BCTRLSENSOR"/>
</dbReference>
<dbReference type="InterPro" id="IPR050736">
    <property type="entry name" value="Sensor_HK_Regulatory"/>
</dbReference>
<dbReference type="SMART" id="SM00387">
    <property type="entry name" value="HATPase_c"/>
    <property type="match status" value="1"/>
</dbReference>
<dbReference type="Pfam" id="PF02518">
    <property type="entry name" value="HATPase_c"/>
    <property type="match status" value="1"/>
</dbReference>
<evidence type="ECO:0000256" key="4">
    <source>
        <dbReference type="ARBA" id="ARBA00022679"/>
    </source>
</evidence>
<feature type="domain" description="Histidine kinase" evidence="8">
    <location>
        <begin position="84"/>
        <end position="303"/>
    </location>
</feature>
<dbReference type="STRING" id="1236989.JCM15548_12623"/>
<dbReference type="EC" id="2.7.13.3" evidence="2"/>
<proteinExistence type="predicted"/>
<keyword evidence="4" id="KW-0808">Transferase</keyword>
<evidence type="ECO:0000256" key="1">
    <source>
        <dbReference type="ARBA" id="ARBA00000085"/>
    </source>
</evidence>
<dbReference type="InterPro" id="IPR036890">
    <property type="entry name" value="HATPase_C_sf"/>
</dbReference>
<evidence type="ECO:0000256" key="2">
    <source>
        <dbReference type="ARBA" id="ARBA00012438"/>
    </source>
</evidence>
<dbReference type="RefSeq" id="WP_062125280.1">
    <property type="nucleotide sequence ID" value="NZ_BAZW01000022.1"/>
</dbReference>
<dbReference type="Proteomes" id="UP000032900">
    <property type="component" value="Unassembled WGS sequence"/>
</dbReference>
<reference evidence="9 10" key="1">
    <citation type="journal article" date="2015" name="Microbes Environ.">
        <title>Distribution and evolution of nitrogen fixation genes in the phylum bacteroidetes.</title>
        <authorList>
            <person name="Inoue J."/>
            <person name="Oshima K."/>
            <person name="Suda W."/>
            <person name="Sakamoto M."/>
            <person name="Iino T."/>
            <person name="Noda S."/>
            <person name="Hongoh Y."/>
            <person name="Hattori M."/>
            <person name="Ohkuma M."/>
        </authorList>
    </citation>
    <scope>NUCLEOTIDE SEQUENCE [LARGE SCALE GENOMIC DNA]</scope>
    <source>
        <strain evidence="9">JCM 15548</strain>
    </source>
</reference>
<keyword evidence="5 9" id="KW-0418">Kinase</keyword>
<dbReference type="PANTHER" id="PTHR43711:SF31">
    <property type="entry name" value="HISTIDINE KINASE"/>
    <property type="match status" value="1"/>
</dbReference>
<dbReference type="GO" id="GO:0000155">
    <property type="term" value="F:phosphorelay sensor kinase activity"/>
    <property type="evidence" value="ECO:0007669"/>
    <property type="project" value="InterPro"/>
</dbReference>
<dbReference type="SUPFAM" id="SSF47384">
    <property type="entry name" value="Homodimeric domain of signal transducing histidine kinase"/>
    <property type="match status" value="1"/>
</dbReference>
<sequence>MPAFLLFPLSFALENSMLAFGVGSLVFSNGYFLVGMAMSFLALGILVALLFLRQKRLKKELALCGEKLFEAEQANQSKDKLFSIVAHDLRSPFSSLMGLSEMLVLQSESLNHDQVQYYSKLVHNSTSKLYTLVEDLLQWSRTQTGNTACHPEKLDLNILTTNIVNLLRISAQEKDIVIALKMEGQLEALADANIYSTVIRNLISNAIKFSRVGSTIQVNGLKRADGVIEMTVADRGIGMDSTQLENVFKIDGNQSTSGTHNEPGTGLGLILCKEFVEINNGEIEVDSQSGVGTTVKFTIPSMDDRKN</sequence>
<dbReference type="Gene3D" id="3.30.565.10">
    <property type="entry name" value="Histidine kinase-like ATPase, C-terminal domain"/>
    <property type="match status" value="1"/>
</dbReference>
<dbReference type="EMBL" id="BAZW01000022">
    <property type="protein sequence ID" value="GAO30358.1"/>
    <property type="molecule type" value="Genomic_DNA"/>
</dbReference>
<protein>
    <recommendedName>
        <fullName evidence="2">histidine kinase</fullName>
        <ecNumber evidence="2">2.7.13.3</ecNumber>
    </recommendedName>
</protein>
<evidence type="ECO:0000256" key="3">
    <source>
        <dbReference type="ARBA" id="ARBA00022553"/>
    </source>
</evidence>
<comment type="caution">
    <text evidence="9">The sequence shown here is derived from an EMBL/GenBank/DDBJ whole genome shotgun (WGS) entry which is preliminary data.</text>
</comment>
<keyword evidence="7" id="KW-1133">Transmembrane helix</keyword>
<evidence type="ECO:0000256" key="6">
    <source>
        <dbReference type="ARBA" id="ARBA00023012"/>
    </source>
</evidence>
<keyword evidence="7" id="KW-0472">Membrane</keyword>
<feature type="transmembrane region" description="Helical" evidence="7">
    <location>
        <begin position="31"/>
        <end position="52"/>
    </location>
</feature>
<dbReference type="InterPro" id="IPR003661">
    <property type="entry name" value="HisK_dim/P_dom"/>
</dbReference>
<dbReference type="AlphaFoldDB" id="A0A0E9LYH9"/>
<keyword evidence="3" id="KW-0597">Phosphoprotein</keyword>
<accession>A0A0E9LYH9</accession>
<organism evidence="9 10">
    <name type="scientific">Geofilum rubicundum JCM 15548</name>
    <dbReference type="NCBI Taxonomy" id="1236989"/>
    <lineage>
        <taxon>Bacteria</taxon>
        <taxon>Pseudomonadati</taxon>
        <taxon>Bacteroidota</taxon>
        <taxon>Bacteroidia</taxon>
        <taxon>Marinilabiliales</taxon>
        <taxon>Marinilabiliaceae</taxon>
        <taxon>Geofilum</taxon>
    </lineage>
</organism>
<dbReference type="InterPro" id="IPR003594">
    <property type="entry name" value="HATPase_dom"/>
</dbReference>
<comment type="catalytic activity">
    <reaction evidence="1">
        <text>ATP + protein L-histidine = ADP + protein N-phospho-L-histidine.</text>
        <dbReference type="EC" id="2.7.13.3"/>
    </reaction>
</comment>
<evidence type="ECO:0000256" key="5">
    <source>
        <dbReference type="ARBA" id="ARBA00022777"/>
    </source>
</evidence>
<dbReference type="Pfam" id="PF00512">
    <property type="entry name" value="HisKA"/>
    <property type="match status" value="1"/>
</dbReference>
<dbReference type="InterPro" id="IPR004358">
    <property type="entry name" value="Sig_transdc_His_kin-like_C"/>
</dbReference>
<evidence type="ECO:0000313" key="10">
    <source>
        <dbReference type="Proteomes" id="UP000032900"/>
    </source>
</evidence>
<name>A0A0E9LYH9_9BACT</name>
<keyword evidence="10" id="KW-1185">Reference proteome</keyword>
<dbReference type="Gene3D" id="1.10.287.130">
    <property type="match status" value="1"/>
</dbReference>
<dbReference type="CDD" id="cd00082">
    <property type="entry name" value="HisKA"/>
    <property type="match status" value="1"/>
</dbReference>
<gene>
    <name evidence="9" type="ORF">JCM15548_12623</name>
</gene>